<dbReference type="PROSITE" id="PS51626">
    <property type="entry name" value="SAM_MT_TRM1"/>
    <property type="match status" value="1"/>
</dbReference>
<evidence type="ECO:0000256" key="8">
    <source>
        <dbReference type="ARBA" id="ARBA00051897"/>
    </source>
</evidence>
<dbReference type="InterPro" id="IPR002905">
    <property type="entry name" value="Trm1"/>
</dbReference>
<dbReference type="OrthoDB" id="6349953at2759"/>
<keyword evidence="5 9" id="KW-0819">tRNA processing</keyword>
<keyword evidence="4 9" id="KW-0949">S-adenosyl-L-methionine</keyword>
<keyword evidence="3 9" id="KW-0808">Transferase</keyword>
<keyword evidence="12" id="KW-1185">Reference proteome</keyword>
<evidence type="ECO:0000256" key="6">
    <source>
        <dbReference type="ARBA" id="ARBA00022884"/>
    </source>
</evidence>
<sequence length="242" mass="26694">MFHYNRLTTPLAEFKPPEWLTLAPGLRTRLPAVVPGTLDRLIGMLTLVSEELPDCPFYFQTDKLCATLRAPVPKIADVRSAFLNAGYRVSFSHAALSSIKTDAPMSYIWDVMCAWKRRYEAAAAKASAGASSRPSRSPSPSPPEGATRSKATRRKKHPPSEAALRVVDALMSRPPNPSVDFTPHPDSNPPSRTDGLLRYQVNPLPNWGPKGRAKTVKNRTADDNSDDLPQPKSKKSRSIELH</sequence>
<dbReference type="PANTHER" id="PTHR10631">
    <property type="entry name" value="N 2 ,N 2 -DIMETHYLGUANOSINE TRNA METHYLTRANSFERASE"/>
    <property type="match status" value="1"/>
</dbReference>
<dbReference type="Pfam" id="PF02005">
    <property type="entry name" value="TRM"/>
    <property type="match status" value="1"/>
</dbReference>
<evidence type="ECO:0000256" key="10">
    <source>
        <dbReference type="SAM" id="MobiDB-lite"/>
    </source>
</evidence>
<evidence type="ECO:0000256" key="9">
    <source>
        <dbReference type="PROSITE-ProRule" id="PRU00958"/>
    </source>
</evidence>
<evidence type="ECO:0000256" key="7">
    <source>
        <dbReference type="ARBA" id="ARBA00039099"/>
    </source>
</evidence>
<organism evidence="11 12">
    <name type="scientific">Mesocestoides corti</name>
    <name type="common">Flatworm</name>
    <dbReference type="NCBI Taxonomy" id="53468"/>
    <lineage>
        <taxon>Eukaryota</taxon>
        <taxon>Metazoa</taxon>
        <taxon>Spiralia</taxon>
        <taxon>Lophotrochozoa</taxon>
        <taxon>Platyhelminthes</taxon>
        <taxon>Cestoda</taxon>
        <taxon>Eucestoda</taxon>
        <taxon>Cyclophyllidea</taxon>
        <taxon>Mesocestoididae</taxon>
        <taxon>Mesocestoides</taxon>
    </lineage>
</organism>
<dbReference type="PANTHER" id="PTHR10631:SF3">
    <property type="entry name" value="TRNA (GUANINE(26)-N(2))-DIMETHYLTRANSFERASE"/>
    <property type="match status" value="1"/>
</dbReference>
<evidence type="ECO:0000256" key="3">
    <source>
        <dbReference type="ARBA" id="ARBA00022679"/>
    </source>
</evidence>
<evidence type="ECO:0000256" key="1">
    <source>
        <dbReference type="ARBA" id="ARBA00022555"/>
    </source>
</evidence>
<keyword evidence="1 9" id="KW-0820">tRNA-binding</keyword>
<dbReference type="GO" id="GO:0000049">
    <property type="term" value="F:tRNA binding"/>
    <property type="evidence" value="ECO:0007669"/>
    <property type="project" value="UniProtKB-UniRule"/>
</dbReference>
<dbReference type="FunFam" id="3.30.56.70:FF:000001">
    <property type="entry name" value="tRNA (guanine(26)-N(2))-dimethyltransferase"/>
    <property type="match status" value="1"/>
</dbReference>
<feature type="region of interest" description="Disordered" evidence="10">
    <location>
        <begin position="126"/>
        <end position="242"/>
    </location>
</feature>
<comment type="similarity">
    <text evidence="9">Belongs to the class I-like SAM-binding methyltransferase superfamily. Trm1 family.</text>
</comment>
<dbReference type="InterPro" id="IPR029063">
    <property type="entry name" value="SAM-dependent_MTases_sf"/>
</dbReference>
<dbReference type="GO" id="GO:0160104">
    <property type="term" value="F:tRNA (guanine(26)-N2)-dimethyltransferase activity"/>
    <property type="evidence" value="ECO:0007669"/>
    <property type="project" value="UniProtKB-EC"/>
</dbReference>
<gene>
    <name evidence="11" type="ORF">MCOS_LOCUS138</name>
</gene>
<dbReference type="AlphaFoldDB" id="A0A158QS16"/>
<dbReference type="STRING" id="53468.A0A158QS16"/>
<name>A0A158QS16_MESCO</name>
<dbReference type="InterPro" id="IPR042296">
    <property type="entry name" value="tRNA_met_Trm1_C"/>
</dbReference>
<keyword evidence="6 9" id="KW-0694">RNA-binding</keyword>
<evidence type="ECO:0000256" key="4">
    <source>
        <dbReference type="ARBA" id="ARBA00022691"/>
    </source>
</evidence>
<dbReference type="GO" id="GO:0005634">
    <property type="term" value="C:nucleus"/>
    <property type="evidence" value="ECO:0007669"/>
    <property type="project" value="TreeGrafter"/>
</dbReference>
<comment type="catalytic activity">
    <reaction evidence="8">
        <text>guanosine(26) in tRNA + 2 S-adenosyl-L-methionine = N(2)-dimethylguanosine(26) in tRNA + 2 S-adenosyl-L-homocysteine + 2 H(+)</text>
        <dbReference type="Rhea" id="RHEA:43140"/>
        <dbReference type="Rhea" id="RHEA-COMP:10359"/>
        <dbReference type="Rhea" id="RHEA-COMP:10360"/>
        <dbReference type="ChEBI" id="CHEBI:15378"/>
        <dbReference type="ChEBI" id="CHEBI:57856"/>
        <dbReference type="ChEBI" id="CHEBI:59789"/>
        <dbReference type="ChEBI" id="CHEBI:74269"/>
        <dbReference type="ChEBI" id="CHEBI:74513"/>
        <dbReference type="EC" id="2.1.1.216"/>
    </reaction>
</comment>
<dbReference type="Gene3D" id="3.30.56.70">
    <property type="entry name" value="N2,N2-dimethylguanosine tRNA methyltransferase, C-terminal domain"/>
    <property type="match status" value="1"/>
</dbReference>
<feature type="compositionally biased region" description="Low complexity" evidence="10">
    <location>
        <begin position="126"/>
        <end position="136"/>
    </location>
</feature>
<keyword evidence="2 9" id="KW-0489">Methyltransferase</keyword>
<protein>
    <recommendedName>
        <fullName evidence="7">tRNA (guanine(26)-N(2))-dimethyltransferase</fullName>
        <ecNumber evidence="7">2.1.1.216</ecNumber>
    </recommendedName>
</protein>
<evidence type="ECO:0000313" key="11">
    <source>
        <dbReference type="EMBL" id="VDD74135.1"/>
    </source>
</evidence>
<evidence type="ECO:0000313" key="12">
    <source>
        <dbReference type="Proteomes" id="UP000267029"/>
    </source>
</evidence>
<proteinExistence type="inferred from homology"/>
<dbReference type="EMBL" id="UXSR01000011">
    <property type="protein sequence ID" value="VDD74135.1"/>
    <property type="molecule type" value="Genomic_DNA"/>
</dbReference>
<dbReference type="EC" id="2.1.1.216" evidence="7"/>
<evidence type="ECO:0000256" key="2">
    <source>
        <dbReference type="ARBA" id="ARBA00022603"/>
    </source>
</evidence>
<dbReference type="SUPFAM" id="SSF53335">
    <property type="entry name" value="S-adenosyl-L-methionine-dependent methyltransferases"/>
    <property type="match status" value="1"/>
</dbReference>
<accession>A0A158QS16</accession>
<evidence type="ECO:0000256" key="5">
    <source>
        <dbReference type="ARBA" id="ARBA00022694"/>
    </source>
</evidence>
<reference evidence="11 12" key="1">
    <citation type="submission" date="2018-10" db="EMBL/GenBank/DDBJ databases">
        <authorList>
            <consortium name="Pathogen Informatics"/>
        </authorList>
    </citation>
    <scope>NUCLEOTIDE SEQUENCE [LARGE SCALE GENOMIC DNA]</scope>
</reference>
<dbReference type="GO" id="GO:0002940">
    <property type="term" value="P:tRNA N2-guanine methylation"/>
    <property type="evidence" value="ECO:0007669"/>
    <property type="project" value="TreeGrafter"/>
</dbReference>
<dbReference type="Proteomes" id="UP000267029">
    <property type="component" value="Unassembled WGS sequence"/>
</dbReference>